<organism evidence="1 2">
    <name type="scientific">Physocladia obscura</name>
    <dbReference type="NCBI Taxonomy" id="109957"/>
    <lineage>
        <taxon>Eukaryota</taxon>
        <taxon>Fungi</taxon>
        <taxon>Fungi incertae sedis</taxon>
        <taxon>Chytridiomycota</taxon>
        <taxon>Chytridiomycota incertae sedis</taxon>
        <taxon>Chytridiomycetes</taxon>
        <taxon>Chytridiales</taxon>
        <taxon>Chytriomycetaceae</taxon>
        <taxon>Physocladia</taxon>
    </lineage>
</organism>
<gene>
    <name evidence="1" type="ORF">HK100_001036</name>
</gene>
<dbReference type="EMBL" id="JADGJH010001222">
    <property type="protein sequence ID" value="KAJ3116550.1"/>
    <property type="molecule type" value="Genomic_DNA"/>
</dbReference>
<comment type="caution">
    <text evidence="1">The sequence shown here is derived from an EMBL/GenBank/DDBJ whole genome shotgun (WGS) entry which is preliminary data.</text>
</comment>
<accession>A0AAD5T005</accession>
<protein>
    <submittedName>
        <fullName evidence="1">Uncharacterized protein</fullName>
    </submittedName>
</protein>
<evidence type="ECO:0000313" key="1">
    <source>
        <dbReference type="EMBL" id="KAJ3116550.1"/>
    </source>
</evidence>
<keyword evidence="2" id="KW-1185">Reference proteome</keyword>
<proteinExistence type="predicted"/>
<reference evidence="1" key="1">
    <citation type="submission" date="2020-05" db="EMBL/GenBank/DDBJ databases">
        <title>Phylogenomic resolution of chytrid fungi.</title>
        <authorList>
            <person name="Stajich J.E."/>
            <person name="Amses K."/>
            <person name="Simmons R."/>
            <person name="Seto K."/>
            <person name="Myers J."/>
            <person name="Bonds A."/>
            <person name="Quandt C.A."/>
            <person name="Barry K."/>
            <person name="Liu P."/>
            <person name="Grigoriev I."/>
            <person name="Longcore J.E."/>
            <person name="James T.Y."/>
        </authorList>
    </citation>
    <scope>NUCLEOTIDE SEQUENCE</scope>
    <source>
        <strain evidence="1">JEL0513</strain>
    </source>
</reference>
<feature type="non-terminal residue" evidence="1">
    <location>
        <position position="161"/>
    </location>
</feature>
<dbReference type="AlphaFoldDB" id="A0AAD5T005"/>
<sequence length="161" mass="18836">MTIEDQSHLPILSPFGANWTEEDVKREFPLDPTFSYIPNRHDWVERQFKNAPLHRGEKLPEGFPEAIDSPSVWDGFDIQNNPEKWLHYLTDEQNAALKAALIHWKSLNLPLQKLDRFTFPLPQSFKIITEEWVNKLLNGLGFFQLRGFNIDDYSEEDAIIV</sequence>
<dbReference type="Proteomes" id="UP001211907">
    <property type="component" value="Unassembled WGS sequence"/>
</dbReference>
<name>A0AAD5T005_9FUNG</name>
<evidence type="ECO:0000313" key="2">
    <source>
        <dbReference type="Proteomes" id="UP001211907"/>
    </source>
</evidence>